<dbReference type="Pfam" id="PF00483">
    <property type="entry name" value="NTP_transferase"/>
    <property type="match status" value="1"/>
</dbReference>
<dbReference type="Gene3D" id="3.90.550.10">
    <property type="entry name" value="Spore Coat Polysaccharide Biosynthesis Protein SpsA, Chain A"/>
    <property type="match status" value="1"/>
</dbReference>
<evidence type="ECO:0000259" key="1">
    <source>
        <dbReference type="Pfam" id="PF00483"/>
    </source>
</evidence>
<gene>
    <name evidence="2" type="ORF">S03H2_50126</name>
</gene>
<protein>
    <recommendedName>
        <fullName evidence="1">Nucleotidyl transferase domain-containing protein</fullName>
    </recommendedName>
</protein>
<name>X1GZ09_9ZZZZ</name>
<evidence type="ECO:0000313" key="2">
    <source>
        <dbReference type="EMBL" id="GAH63146.1"/>
    </source>
</evidence>
<dbReference type="EMBL" id="BARU01031714">
    <property type="protein sequence ID" value="GAH63146.1"/>
    <property type="molecule type" value="Genomic_DNA"/>
</dbReference>
<dbReference type="InterPro" id="IPR050486">
    <property type="entry name" value="Mannose-1P_guanyltransferase"/>
</dbReference>
<reference evidence="2" key="1">
    <citation type="journal article" date="2014" name="Front. Microbiol.">
        <title>High frequency of phylogenetically diverse reductive dehalogenase-homologous genes in deep subseafloor sedimentary metagenomes.</title>
        <authorList>
            <person name="Kawai M."/>
            <person name="Futagami T."/>
            <person name="Toyoda A."/>
            <person name="Takaki Y."/>
            <person name="Nishi S."/>
            <person name="Hori S."/>
            <person name="Arai W."/>
            <person name="Tsubouchi T."/>
            <person name="Morono Y."/>
            <person name="Uchiyama I."/>
            <person name="Ito T."/>
            <person name="Fujiyama A."/>
            <person name="Inagaki F."/>
            <person name="Takami H."/>
        </authorList>
    </citation>
    <scope>NUCLEOTIDE SEQUENCE</scope>
    <source>
        <strain evidence="2">Expedition CK06-06</strain>
    </source>
</reference>
<dbReference type="SUPFAM" id="SSF53448">
    <property type="entry name" value="Nucleotide-diphospho-sugar transferases"/>
    <property type="match status" value="1"/>
</dbReference>
<dbReference type="PANTHER" id="PTHR22572">
    <property type="entry name" value="SUGAR-1-PHOSPHATE GUANYL TRANSFERASE"/>
    <property type="match status" value="1"/>
</dbReference>
<feature type="domain" description="Nucleotidyl transferase" evidence="1">
    <location>
        <begin position="12"/>
        <end position="150"/>
    </location>
</feature>
<accession>X1GZ09</accession>
<dbReference type="InterPro" id="IPR029044">
    <property type="entry name" value="Nucleotide-diphossugar_trans"/>
</dbReference>
<sequence length="150" mass="17105">MSFNKTVMTEEAIILAGGLGTRLKSVISDIPKPMAPIHGKPFLEYLLSYLVKFKIKKVILSVGYKYQYIFDHFGDNYKGLKLLYAIEDKPLGTGGGIRNAVDHINNDHFFLLNGDTYYEVDLDKLYHLHIKEKANISLSLLPMEKFSRYG</sequence>
<comment type="caution">
    <text evidence="2">The sequence shown here is derived from an EMBL/GenBank/DDBJ whole genome shotgun (WGS) entry which is preliminary data.</text>
</comment>
<proteinExistence type="predicted"/>
<dbReference type="InterPro" id="IPR005835">
    <property type="entry name" value="NTP_transferase_dom"/>
</dbReference>
<organism evidence="2">
    <name type="scientific">marine sediment metagenome</name>
    <dbReference type="NCBI Taxonomy" id="412755"/>
    <lineage>
        <taxon>unclassified sequences</taxon>
        <taxon>metagenomes</taxon>
        <taxon>ecological metagenomes</taxon>
    </lineage>
</organism>
<dbReference type="AlphaFoldDB" id="X1GZ09"/>
<feature type="non-terminal residue" evidence="2">
    <location>
        <position position="150"/>
    </location>
</feature>